<proteinExistence type="predicted"/>
<dbReference type="InterPro" id="IPR010982">
    <property type="entry name" value="Lambda_DNA-bd_dom_sf"/>
</dbReference>
<evidence type="ECO:0000313" key="5">
    <source>
        <dbReference type="EMBL" id="RXK15309.1"/>
    </source>
</evidence>
<dbReference type="InterPro" id="IPR001387">
    <property type="entry name" value="Cro/C1-type_HTH"/>
</dbReference>
<dbReference type="Gene3D" id="1.10.260.40">
    <property type="entry name" value="lambda repressor-like DNA-binding domains"/>
    <property type="match status" value="1"/>
</dbReference>
<evidence type="ECO:0000259" key="4">
    <source>
        <dbReference type="Pfam" id="PF00717"/>
    </source>
</evidence>
<dbReference type="InterPro" id="IPR036286">
    <property type="entry name" value="LexA/Signal_pep-like_sf"/>
</dbReference>
<dbReference type="EMBL" id="NXID01000031">
    <property type="protein sequence ID" value="RXK15309.1"/>
    <property type="molecule type" value="Genomic_DNA"/>
</dbReference>
<evidence type="ECO:0000256" key="3">
    <source>
        <dbReference type="ARBA" id="ARBA00023163"/>
    </source>
</evidence>
<gene>
    <name evidence="5" type="ORF">CP985_09105</name>
</gene>
<sequence length="221" mass="25678">MKIGEKIKYILDEKNLKQIDLIRFLLGKEDIEGSERTRFSRYFSGIHEFPNEYIIKAAIFLKVDPKILLTDKKEIIDHNAQLYTKIVPIVGNSGCSVPCESYFKDWYDDTDETTVYSGDADMVYAIRAFGDSMEDYIYEGDICFFEVLKNNGLEDGEVVHYSFDFGSDNQDINGIKVYKKNPDGSIYLKPLNERYENIEIDKPEFLKASRLLHIQKEAKKF</sequence>
<dbReference type="PANTHER" id="PTHR40661:SF3">
    <property type="entry name" value="FELS-1 PROPHAGE TRANSCRIPTIONAL REGULATOR"/>
    <property type="match status" value="1"/>
</dbReference>
<dbReference type="Pfam" id="PF00717">
    <property type="entry name" value="Peptidase_S24"/>
    <property type="match status" value="1"/>
</dbReference>
<dbReference type="AlphaFoldDB" id="A0AAX2AE39"/>
<evidence type="ECO:0000313" key="6">
    <source>
        <dbReference type="Proteomes" id="UP000290092"/>
    </source>
</evidence>
<dbReference type="CDD" id="cd06529">
    <property type="entry name" value="S24_LexA-like"/>
    <property type="match status" value="1"/>
</dbReference>
<comment type="caution">
    <text evidence="5">The sequence shown here is derived from an EMBL/GenBank/DDBJ whole genome shotgun (WGS) entry which is preliminary data.</text>
</comment>
<name>A0AAX2AE39_9BACT</name>
<dbReference type="Proteomes" id="UP000290092">
    <property type="component" value="Unassembled WGS sequence"/>
</dbReference>
<accession>A0AAX2AE39</accession>
<dbReference type="RefSeq" id="WP_114841127.1">
    <property type="nucleotide sequence ID" value="NZ_CP031219.1"/>
</dbReference>
<dbReference type="Gene3D" id="2.10.109.10">
    <property type="entry name" value="Umud Fragment, subunit A"/>
    <property type="match status" value="1"/>
</dbReference>
<dbReference type="GO" id="GO:0003677">
    <property type="term" value="F:DNA binding"/>
    <property type="evidence" value="ECO:0007669"/>
    <property type="project" value="UniProtKB-KW"/>
</dbReference>
<evidence type="ECO:0000256" key="1">
    <source>
        <dbReference type="ARBA" id="ARBA00023015"/>
    </source>
</evidence>
<keyword evidence="2" id="KW-0238">DNA-binding</keyword>
<evidence type="ECO:0000256" key="2">
    <source>
        <dbReference type="ARBA" id="ARBA00023125"/>
    </source>
</evidence>
<protein>
    <recommendedName>
        <fullName evidence="4">Peptidase S24/S26A/S26B/S26C domain-containing protein</fullName>
    </recommendedName>
</protein>
<organism evidence="5 6">
    <name type="scientific">Malaciobacter mytili LMG 24559</name>
    <dbReference type="NCBI Taxonomy" id="1032238"/>
    <lineage>
        <taxon>Bacteria</taxon>
        <taxon>Pseudomonadati</taxon>
        <taxon>Campylobacterota</taxon>
        <taxon>Epsilonproteobacteria</taxon>
        <taxon>Campylobacterales</taxon>
        <taxon>Arcobacteraceae</taxon>
        <taxon>Malaciobacter</taxon>
    </lineage>
</organism>
<dbReference type="CDD" id="cd00093">
    <property type="entry name" value="HTH_XRE"/>
    <property type="match status" value="1"/>
</dbReference>
<dbReference type="InterPro" id="IPR039418">
    <property type="entry name" value="LexA-like"/>
</dbReference>
<reference evidence="5 6" key="1">
    <citation type="submission" date="2017-09" db="EMBL/GenBank/DDBJ databases">
        <title>Genomics of the genus Arcobacter.</title>
        <authorList>
            <person name="Perez-Cataluna A."/>
            <person name="Figueras M.J."/>
            <person name="Salas-Masso N."/>
        </authorList>
    </citation>
    <scope>NUCLEOTIDE SEQUENCE [LARGE SCALE GENOMIC DNA]</scope>
    <source>
        <strain evidence="5 6">CECT 7386</strain>
    </source>
</reference>
<dbReference type="PANTHER" id="PTHR40661">
    <property type="match status" value="1"/>
</dbReference>
<keyword evidence="6" id="KW-1185">Reference proteome</keyword>
<feature type="domain" description="Peptidase S24/S26A/S26B/S26C" evidence="4">
    <location>
        <begin position="112"/>
        <end position="202"/>
    </location>
</feature>
<dbReference type="KEGG" id="amyt:AMYT_0655"/>
<keyword evidence="1" id="KW-0805">Transcription regulation</keyword>
<dbReference type="InterPro" id="IPR015927">
    <property type="entry name" value="Peptidase_S24_S26A/B/C"/>
</dbReference>
<keyword evidence="3" id="KW-0804">Transcription</keyword>
<dbReference type="SUPFAM" id="SSF51306">
    <property type="entry name" value="LexA/Signal peptidase"/>
    <property type="match status" value="1"/>
</dbReference>